<name>A0ACC4E5E9_PURLI</name>
<evidence type="ECO:0000313" key="2">
    <source>
        <dbReference type="Proteomes" id="UP001638806"/>
    </source>
</evidence>
<evidence type="ECO:0000313" key="1">
    <source>
        <dbReference type="EMBL" id="KAL3963870.1"/>
    </source>
</evidence>
<comment type="caution">
    <text evidence="1">The sequence shown here is derived from an EMBL/GenBank/DDBJ whole genome shotgun (WGS) entry which is preliminary data.</text>
</comment>
<sequence>MSQPRTVHPRRLKHRITSALGGSFCGTADGRPRDYGPKNQDPDQGQGLGRNRDPGQDCPQAGEEPDDSASRALHALSLLARQIVLPPARGIRYSRLYCKATARAGIPRTKHSRQPCSAAMHKEPKSNDSNVEHVTPGRPSAASSRIDAL</sequence>
<protein>
    <submittedName>
        <fullName evidence="1">Uncharacterized protein</fullName>
    </submittedName>
</protein>
<gene>
    <name evidence="1" type="ORF">ACCO45_000874</name>
</gene>
<keyword evidence="2" id="KW-1185">Reference proteome</keyword>
<reference evidence="1" key="1">
    <citation type="submission" date="2024-12" db="EMBL/GenBank/DDBJ databases">
        <title>Comparative genomics and development of molecular markers within Purpureocillium lilacinum and among Purpureocillium species.</title>
        <authorList>
            <person name="Yeh Z.-Y."/>
            <person name="Ni N.-T."/>
            <person name="Lo P.-H."/>
            <person name="Mushyakhwo K."/>
            <person name="Lin C.-F."/>
            <person name="Nai Y.-S."/>
        </authorList>
    </citation>
    <scope>NUCLEOTIDE SEQUENCE</scope>
    <source>
        <strain evidence="1">NCHU-NPUST-175</strain>
    </source>
</reference>
<accession>A0ACC4E5E9</accession>
<organism evidence="1 2">
    <name type="scientific">Purpureocillium lilacinum</name>
    <name type="common">Paecilomyces lilacinus</name>
    <dbReference type="NCBI Taxonomy" id="33203"/>
    <lineage>
        <taxon>Eukaryota</taxon>
        <taxon>Fungi</taxon>
        <taxon>Dikarya</taxon>
        <taxon>Ascomycota</taxon>
        <taxon>Pezizomycotina</taxon>
        <taxon>Sordariomycetes</taxon>
        <taxon>Hypocreomycetidae</taxon>
        <taxon>Hypocreales</taxon>
        <taxon>Ophiocordycipitaceae</taxon>
        <taxon>Purpureocillium</taxon>
    </lineage>
</organism>
<dbReference type="Proteomes" id="UP001638806">
    <property type="component" value="Unassembled WGS sequence"/>
</dbReference>
<proteinExistence type="predicted"/>
<dbReference type="EMBL" id="JBGNUJ010000002">
    <property type="protein sequence ID" value="KAL3963870.1"/>
    <property type="molecule type" value="Genomic_DNA"/>
</dbReference>